<keyword evidence="2" id="KW-1133">Transmembrane helix</keyword>
<dbReference type="EMBL" id="KV878342">
    <property type="protein sequence ID" value="OJJ46802.1"/>
    <property type="molecule type" value="Genomic_DNA"/>
</dbReference>
<dbReference type="InterPro" id="IPR046529">
    <property type="entry name" value="DUF6594"/>
</dbReference>
<accession>A0A1L9SHW0</accession>
<dbReference type="PANTHER" id="PTHR34502">
    <property type="entry name" value="DUF6594 DOMAIN-CONTAINING PROTEIN-RELATED"/>
    <property type="match status" value="1"/>
</dbReference>
<protein>
    <recommendedName>
        <fullName evidence="3">DUF6594 domain-containing protein</fullName>
    </recommendedName>
</protein>
<dbReference type="OrthoDB" id="3533814at2759"/>
<feature type="transmembrane region" description="Helical" evidence="2">
    <location>
        <begin position="238"/>
        <end position="257"/>
    </location>
</feature>
<evidence type="ECO:0000313" key="4">
    <source>
        <dbReference type="EMBL" id="OJJ46802.1"/>
    </source>
</evidence>
<evidence type="ECO:0000313" key="5">
    <source>
        <dbReference type="Proteomes" id="UP000184188"/>
    </source>
</evidence>
<dbReference type="VEuPathDB" id="FungiDB:ASPZODRAFT_2031448"/>
<sequence length="283" mass="32014">MTFQAKQESKGRRRDGYPALSAWMSTDPDDEGFIFRRFSRLSARNLLHLQSQVLSLEHQLDELDQESRQSQDVGLRRWETFADEASALHNEPAQRRQRLYETLEERIKAYHQALLLQASISKLHRPRSRVLLAFQDWFHGRMKETLPAPILNGRAITLLDDPQDLVALHTPEDEDLLSRVLQDHWPFPGHQSDPRDGVAHFQERHVVLAVAIINVIVSAILLVGPIVTLYIVKDAKSRLAMIAGFTAFFALSVAVMTNARRGELFASSAAYAAVLVVFISGNS</sequence>
<gene>
    <name evidence="4" type="ORF">ASPZODRAFT_2031448</name>
</gene>
<proteinExistence type="predicted"/>
<dbReference type="Pfam" id="PF20237">
    <property type="entry name" value="DUF6594"/>
    <property type="match status" value="1"/>
</dbReference>
<dbReference type="AlphaFoldDB" id="A0A1L9SHW0"/>
<feature type="domain" description="DUF6594" evidence="3">
    <location>
        <begin position="17"/>
        <end position="276"/>
    </location>
</feature>
<dbReference type="GeneID" id="34614033"/>
<evidence type="ECO:0000259" key="3">
    <source>
        <dbReference type="Pfam" id="PF20237"/>
    </source>
</evidence>
<feature type="coiled-coil region" evidence="1">
    <location>
        <begin position="46"/>
        <end position="73"/>
    </location>
</feature>
<keyword evidence="5" id="KW-1185">Reference proteome</keyword>
<dbReference type="Proteomes" id="UP000184188">
    <property type="component" value="Unassembled WGS sequence"/>
</dbReference>
<name>A0A1L9SHW0_9EURO</name>
<keyword evidence="2" id="KW-0472">Membrane</keyword>
<evidence type="ECO:0000256" key="1">
    <source>
        <dbReference type="SAM" id="Coils"/>
    </source>
</evidence>
<dbReference type="PANTHER" id="PTHR34502:SF4">
    <property type="entry name" value="DUF6594 DOMAIN-CONTAINING PROTEIN"/>
    <property type="match status" value="1"/>
</dbReference>
<organism evidence="4 5">
    <name type="scientific">Penicilliopsis zonata CBS 506.65</name>
    <dbReference type="NCBI Taxonomy" id="1073090"/>
    <lineage>
        <taxon>Eukaryota</taxon>
        <taxon>Fungi</taxon>
        <taxon>Dikarya</taxon>
        <taxon>Ascomycota</taxon>
        <taxon>Pezizomycotina</taxon>
        <taxon>Eurotiomycetes</taxon>
        <taxon>Eurotiomycetidae</taxon>
        <taxon>Eurotiales</taxon>
        <taxon>Aspergillaceae</taxon>
        <taxon>Penicilliopsis</taxon>
    </lineage>
</organism>
<feature type="transmembrane region" description="Helical" evidence="2">
    <location>
        <begin position="206"/>
        <end position="232"/>
    </location>
</feature>
<keyword evidence="1" id="KW-0175">Coiled coil</keyword>
<dbReference type="STRING" id="1073090.A0A1L9SHW0"/>
<reference evidence="5" key="1">
    <citation type="journal article" date="2017" name="Genome Biol.">
        <title>Comparative genomics reveals high biological diversity and specific adaptations in the industrially and medically important fungal genus Aspergillus.</title>
        <authorList>
            <person name="de Vries R.P."/>
            <person name="Riley R."/>
            <person name="Wiebenga A."/>
            <person name="Aguilar-Osorio G."/>
            <person name="Amillis S."/>
            <person name="Uchima C.A."/>
            <person name="Anderluh G."/>
            <person name="Asadollahi M."/>
            <person name="Askin M."/>
            <person name="Barry K."/>
            <person name="Battaglia E."/>
            <person name="Bayram O."/>
            <person name="Benocci T."/>
            <person name="Braus-Stromeyer S.A."/>
            <person name="Caldana C."/>
            <person name="Canovas D."/>
            <person name="Cerqueira G.C."/>
            <person name="Chen F."/>
            <person name="Chen W."/>
            <person name="Choi C."/>
            <person name="Clum A."/>
            <person name="Dos Santos R.A."/>
            <person name="Damasio A.R."/>
            <person name="Diallinas G."/>
            <person name="Emri T."/>
            <person name="Fekete E."/>
            <person name="Flipphi M."/>
            <person name="Freyberg S."/>
            <person name="Gallo A."/>
            <person name="Gournas C."/>
            <person name="Habgood R."/>
            <person name="Hainaut M."/>
            <person name="Harispe M.L."/>
            <person name="Henrissat B."/>
            <person name="Hilden K.S."/>
            <person name="Hope R."/>
            <person name="Hossain A."/>
            <person name="Karabika E."/>
            <person name="Karaffa L."/>
            <person name="Karanyi Z."/>
            <person name="Krasevec N."/>
            <person name="Kuo A."/>
            <person name="Kusch H."/>
            <person name="LaButti K."/>
            <person name="Lagendijk E.L."/>
            <person name="Lapidus A."/>
            <person name="Levasseur A."/>
            <person name="Lindquist E."/>
            <person name="Lipzen A."/>
            <person name="Logrieco A.F."/>
            <person name="MacCabe A."/>
            <person name="Maekelae M.R."/>
            <person name="Malavazi I."/>
            <person name="Melin P."/>
            <person name="Meyer V."/>
            <person name="Mielnichuk N."/>
            <person name="Miskei M."/>
            <person name="Molnar A.P."/>
            <person name="Mule G."/>
            <person name="Ngan C.Y."/>
            <person name="Orejas M."/>
            <person name="Orosz E."/>
            <person name="Ouedraogo J.P."/>
            <person name="Overkamp K.M."/>
            <person name="Park H.-S."/>
            <person name="Perrone G."/>
            <person name="Piumi F."/>
            <person name="Punt P.J."/>
            <person name="Ram A.F."/>
            <person name="Ramon A."/>
            <person name="Rauscher S."/>
            <person name="Record E."/>
            <person name="Riano-Pachon D.M."/>
            <person name="Robert V."/>
            <person name="Roehrig J."/>
            <person name="Ruller R."/>
            <person name="Salamov A."/>
            <person name="Salih N.S."/>
            <person name="Samson R.A."/>
            <person name="Sandor E."/>
            <person name="Sanguinetti M."/>
            <person name="Schuetze T."/>
            <person name="Sepcic K."/>
            <person name="Shelest E."/>
            <person name="Sherlock G."/>
            <person name="Sophianopoulou V."/>
            <person name="Squina F.M."/>
            <person name="Sun H."/>
            <person name="Susca A."/>
            <person name="Todd R.B."/>
            <person name="Tsang A."/>
            <person name="Unkles S.E."/>
            <person name="van de Wiele N."/>
            <person name="van Rossen-Uffink D."/>
            <person name="Oliveira J.V."/>
            <person name="Vesth T.C."/>
            <person name="Visser J."/>
            <person name="Yu J.-H."/>
            <person name="Zhou M."/>
            <person name="Andersen M.R."/>
            <person name="Archer D.B."/>
            <person name="Baker S.E."/>
            <person name="Benoit I."/>
            <person name="Brakhage A.A."/>
            <person name="Braus G.H."/>
            <person name="Fischer R."/>
            <person name="Frisvad J.C."/>
            <person name="Goldman G.H."/>
            <person name="Houbraken J."/>
            <person name="Oakley B."/>
            <person name="Pocsi I."/>
            <person name="Scazzocchio C."/>
            <person name="Seiboth B."/>
            <person name="vanKuyk P.A."/>
            <person name="Wortman J."/>
            <person name="Dyer P.S."/>
            <person name="Grigoriev I.V."/>
        </authorList>
    </citation>
    <scope>NUCLEOTIDE SEQUENCE [LARGE SCALE GENOMIC DNA]</scope>
    <source>
        <strain evidence="5">CBS 506.65</strain>
    </source>
</reference>
<evidence type="ECO:0000256" key="2">
    <source>
        <dbReference type="SAM" id="Phobius"/>
    </source>
</evidence>
<feature type="transmembrane region" description="Helical" evidence="2">
    <location>
        <begin position="264"/>
        <end position="281"/>
    </location>
</feature>
<keyword evidence="2" id="KW-0812">Transmembrane</keyword>
<dbReference type="RefSeq" id="XP_022581312.1">
    <property type="nucleotide sequence ID" value="XM_022727569.1"/>
</dbReference>